<dbReference type="Pfam" id="PF23257">
    <property type="entry name" value="DUF7071"/>
    <property type="match status" value="1"/>
</dbReference>
<proteinExistence type="inferred from homology"/>
<dbReference type="Pfam" id="PF07744">
    <property type="entry name" value="SPOC"/>
    <property type="match status" value="1"/>
</dbReference>
<feature type="compositionally biased region" description="Acidic residues" evidence="8">
    <location>
        <begin position="44"/>
        <end position="55"/>
    </location>
</feature>
<dbReference type="CDD" id="cd21538">
    <property type="entry name" value="SPOC_TFIIS"/>
    <property type="match status" value="1"/>
</dbReference>
<feature type="compositionally biased region" description="Basic and acidic residues" evidence="8">
    <location>
        <begin position="152"/>
        <end position="163"/>
    </location>
</feature>
<feature type="region of interest" description="Disordered" evidence="8">
    <location>
        <begin position="382"/>
        <end position="508"/>
    </location>
</feature>
<evidence type="ECO:0000256" key="2">
    <source>
        <dbReference type="ARBA" id="ARBA00011050"/>
    </source>
</evidence>
<feature type="region of interest" description="Disordered" evidence="8">
    <location>
        <begin position="665"/>
        <end position="754"/>
    </location>
</feature>
<feature type="compositionally biased region" description="Basic and acidic residues" evidence="8">
    <location>
        <begin position="480"/>
        <end position="496"/>
    </location>
</feature>
<dbReference type="InterPro" id="IPR012921">
    <property type="entry name" value="SPOC_C"/>
</dbReference>
<dbReference type="SUPFAM" id="SSF46942">
    <property type="entry name" value="Elongation factor TFIIS domain 2"/>
    <property type="match status" value="1"/>
</dbReference>
<keyword evidence="11" id="KW-1185">Reference proteome</keyword>
<dbReference type="GO" id="GO:0031440">
    <property type="term" value="P:regulation of mRNA 3'-end processing"/>
    <property type="evidence" value="ECO:0007669"/>
    <property type="project" value="TreeGrafter"/>
</dbReference>
<dbReference type="GO" id="GO:0005634">
    <property type="term" value="C:nucleus"/>
    <property type="evidence" value="ECO:0007669"/>
    <property type="project" value="TreeGrafter"/>
</dbReference>
<dbReference type="PANTHER" id="PTHR11477:SF11">
    <property type="entry name" value="TRANSCRIPTION FACTOR BYE1"/>
    <property type="match status" value="1"/>
</dbReference>
<feature type="compositionally biased region" description="Pro residues" evidence="8">
    <location>
        <begin position="732"/>
        <end position="741"/>
    </location>
</feature>
<feature type="compositionally biased region" description="Basic and acidic residues" evidence="8">
    <location>
        <begin position="176"/>
        <end position="203"/>
    </location>
</feature>
<evidence type="ECO:0000256" key="6">
    <source>
        <dbReference type="ARBA" id="ARBA00022833"/>
    </source>
</evidence>
<accession>A0AAQ3R7I4</accession>
<dbReference type="GO" id="GO:0006368">
    <property type="term" value="P:transcription elongation by RNA polymerase II"/>
    <property type="evidence" value="ECO:0007669"/>
    <property type="project" value="TreeGrafter"/>
</dbReference>
<organism evidence="10 11">
    <name type="scientific">Acrodontium crateriforme</name>
    <dbReference type="NCBI Taxonomy" id="150365"/>
    <lineage>
        <taxon>Eukaryota</taxon>
        <taxon>Fungi</taxon>
        <taxon>Dikarya</taxon>
        <taxon>Ascomycota</taxon>
        <taxon>Pezizomycotina</taxon>
        <taxon>Dothideomycetes</taxon>
        <taxon>Dothideomycetidae</taxon>
        <taxon>Mycosphaerellales</taxon>
        <taxon>Teratosphaeriaceae</taxon>
        <taxon>Acrodontium</taxon>
    </lineage>
</organism>
<name>A0AAQ3R7I4_9PEZI</name>
<keyword evidence="5" id="KW-0863">Zinc-finger</keyword>
<comment type="similarity">
    <text evidence="2">Belongs to the BYE1 family.</text>
</comment>
<feature type="compositionally biased region" description="Basic and acidic residues" evidence="8">
    <location>
        <begin position="121"/>
        <end position="135"/>
    </location>
</feature>
<evidence type="ECO:0000256" key="4">
    <source>
        <dbReference type="ARBA" id="ARBA00022723"/>
    </source>
</evidence>
<evidence type="ECO:0000313" key="10">
    <source>
        <dbReference type="EMBL" id="WPG98230.1"/>
    </source>
</evidence>
<evidence type="ECO:0000313" key="11">
    <source>
        <dbReference type="Proteomes" id="UP001303373"/>
    </source>
</evidence>
<dbReference type="SUPFAM" id="SSF57903">
    <property type="entry name" value="FYVE/PHD zinc finger"/>
    <property type="match status" value="1"/>
</dbReference>
<dbReference type="SMART" id="SM00249">
    <property type="entry name" value="PHD"/>
    <property type="match status" value="1"/>
</dbReference>
<dbReference type="PROSITE" id="PS01359">
    <property type="entry name" value="ZF_PHD_1"/>
    <property type="match status" value="1"/>
</dbReference>
<dbReference type="InterPro" id="IPR001965">
    <property type="entry name" value="Znf_PHD"/>
</dbReference>
<dbReference type="InterPro" id="IPR011011">
    <property type="entry name" value="Znf_FYVE_PHD"/>
</dbReference>
<dbReference type="AlphaFoldDB" id="A0AAQ3R7I4"/>
<feature type="compositionally biased region" description="Low complexity" evidence="8">
    <location>
        <begin position="720"/>
        <end position="731"/>
    </location>
</feature>
<dbReference type="GO" id="GO:0001139">
    <property type="term" value="F:RNA polymerase II complex recruiting activity"/>
    <property type="evidence" value="ECO:0007669"/>
    <property type="project" value="TreeGrafter"/>
</dbReference>
<dbReference type="PANTHER" id="PTHR11477">
    <property type="entry name" value="TRANSCRIPTION FACTOR S-II ZINC FINGER DOMAIN-CONTAINING PROTEIN"/>
    <property type="match status" value="1"/>
</dbReference>
<keyword evidence="4" id="KW-0479">Metal-binding</keyword>
<dbReference type="GO" id="GO:0006362">
    <property type="term" value="P:transcription elongation by RNA polymerase I"/>
    <property type="evidence" value="ECO:0007669"/>
    <property type="project" value="TreeGrafter"/>
</dbReference>
<evidence type="ECO:0000256" key="8">
    <source>
        <dbReference type="SAM" id="MobiDB-lite"/>
    </source>
</evidence>
<gene>
    <name evidence="10" type="ORF">R9X50_00101800</name>
</gene>
<dbReference type="InterPro" id="IPR036575">
    <property type="entry name" value="TFIIS_cen_dom_sf"/>
</dbReference>
<comment type="function">
    <text evidence="1">Negative regulator of transcription elongation.</text>
</comment>
<feature type="compositionally biased region" description="Polar residues" evidence="8">
    <location>
        <begin position="449"/>
        <end position="458"/>
    </location>
</feature>
<dbReference type="EMBL" id="CP138581">
    <property type="protein sequence ID" value="WPG98230.1"/>
    <property type="molecule type" value="Genomic_DNA"/>
</dbReference>
<dbReference type="Proteomes" id="UP001303373">
    <property type="component" value="Chromosome 2"/>
</dbReference>
<feature type="compositionally biased region" description="Low complexity" evidence="8">
    <location>
        <begin position="399"/>
        <end position="415"/>
    </location>
</feature>
<evidence type="ECO:0000256" key="3">
    <source>
        <dbReference type="ARBA" id="ARBA00021616"/>
    </source>
</evidence>
<keyword evidence="7" id="KW-0175">Coiled coil</keyword>
<dbReference type="GO" id="GO:0008270">
    <property type="term" value="F:zinc ion binding"/>
    <property type="evidence" value="ECO:0007669"/>
    <property type="project" value="UniProtKB-KW"/>
</dbReference>
<feature type="coiled-coil region" evidence="7">
    <location>
        <begin position="327"/>
        <end position="354"/>
    </location>
</feature>
<feature type="domain" description="TFIIS central" evidence="9">
    <location>
        <begin position="235"/>
        <end position="360"/>
    </location>
</feature>
<evidence type="ECO:0000256" key="5">
    <source>
        <dbReference type="ARBA" id="ARBA00022771"/>
    </source>
</evidence>
<dbReference type="GO" id="GO:0031564">
    <property type="term" value="P:transcription antitermination"/>
    <property type="evidence" value="ECO:0007669"/>
    <property type="project" value="TreeGrafter"/>
</dbReference>
<sequence>MADEPRRSGRATKGQHKNASSSPAPTSKPTKASKPKPSKKATEPEPDDEGDEEEEVRCICGNNDPEDKRTFIGCDACSCWQHNVCMGMPDDEDDIPEHYFCEQCRPEEHQETVQALAKGEPIWEVRNKVWQNEKKSKNRKKGKNDKAPPGWLKKDVAAEKEEQPEPAAPVEAPETGNKRKREEDIKEESQTDTKEETKRNVRQEKRRKSSPQDVKESATPDPDTALVDISKLPSERQKVAQALSKIITEDVQARAKAGFKLRAGETAKSIGDHHAARIEYGMHMNFGAANDTYKTQFRSLHANLKKNKLLIERLLNGSLTADELSTMESKDMASEELQKERAELKAELDRQAIALKADGPQIRRTHKGDEIIEDENQIAVEAADNSAPVRQRASVVEEGAGSPAPAPADGALSGGKDPLAVNTERSPNVGHGRRESNQNFDMNNIWAKTAQSPTSGTPPTGARPMQVPPRRRSSIQARPDQPDGAKHDPDVDRMLEDNDEPYSPTEFTSDETIVWRGKLVQSSGEGEPVVNARFVAGRDLASTIAWKDLIPDRLSIDGRLAIPKAEDYLCSLEWSTSSDVSVLALTPFDNAEAFNAVFNYFKSRERYAVVNKHTPPMVKDLYIIPLAPGDLLPSHIGKLEHCTLKLPLEQNILLATFVVARAPGEPSVSQKTAQDMPSMTSTPAHNGNHHIPSHLRQSIPGPAGSPITAQTPVFSPVGPPNNGAPNAAGYGVPPPSFPPNPYAQQYGAQPAGGPPFNPLVNEILGPLQHAPTAMQILAADPAMGRDKLVNLQRILFEHEEARTDIDALAKRLFSGS</sequence>
<feature type="region of interest" description="Disordered" evidence="8">
    <location>
        <begin position="1"/>
        <end position="66"/>
    </location>
</feature>
<dbReference type="InterPro" id="IPR013083">
    <property type="entry name" value="Znf_RING/FYVE/PHD"/>
</dbReference>
<dbReference type="Pfam" id="PF20826">
    <property type="entry name" value="PHD_5"/>
    <property type="match status" value="1"/>
</dbReference>
<reference evidence="10 11" key="1">
    <citation type="submission" date="2023-11" db="EMBL/GenBank/DDBJ databases">
        <title>An acidophilic fungus is an integral part of prey digestion in a carnivorous sundew plant.</title>
        <authorList>
            <person name="Tsai I.J."/>
        </authorList>
    </citation>
    <scope>NUCLEOTIDE SEQUENCE [LARGE SCALE GENOMIC DNA]</scope>
    <source>
        <strain evidence="10">169a</strain>
    </source>
</reference>
<dbReference type="Pfam" id="PF07500">
    <property type="entry name" value="TFIIS_M"/>
    <property type="match status" value="1"/>
</dbReference>
<feature type="region of interest" description="Disordered" evidence="8">
    <location>
        <begin position="112"/>
        <end position="232"/>
    </location>
</feature>
<dbReference type="GO" id="GO:0000977">
    <property type="term" value="F:RNA polymerase II transcription regulatory region sequence-specific DNA binding"/>
    <property type="evidence" value="ECO:0007669"/>
    <property type="project" value="TreeGrafter"/>
</dbReference>
<feature type="compositionally biased region" description="Low complexity" evidence="8">
    <location>
        <begin position="19"/>
        <end position="30"/>
    </location>
</feature>
<feature type="compositionally biased region" description="Polar residues" evidence="8">
    <location>
        <begin position="667"/>
        <end position="685"/>
    </location>
</feature>
<evidence type="ECO:0000256" key="7">
    <source>
        <dbReference type="SAM" id="Coils"/>
    </source>
</evidence>
<dbReference type="Gene3D" id="3.30.40.10">
    <property type="entry name" value="Zinc/RING finger domain, C3HC4 (zinc finger)"/>
    <property type="match status" value="1"/>
</dbReference>
<dbReference type="InterPro" id="IPR055499">
    <property type="entry name" value="DUF7071"/>
</dbReference>
<protein>
    <recommendedName>
        <fullName evidence="3">Transcription factor BYE1</fullName>
    </recommendedName>
</protein>
<dbReference type="InterPro" id="IPR019786">
    <property type="entry name" value="Zinc_finger_PHD-type_CS"/>
</dbReference>
<evidence type="ECO:0000256" key="1">
    <source>
        <dbReference type="ARBA" id="ARBA00002311"/>
    </source>
</evidence>
<dbReference type="InterPro" id="IPR003618">
    <property type="entry name" value="TFIIS_cen_dom"/>
</dbReference>
<dbReference type="PROSITE" id="PS51321">
    <property type="entry name" value="TFIIS_CENTRAL"/>
    <property type="match status" value="1"/>
</dbReference>
<evidence type="ECO:0000259" key="9">
    <source>
        <dbReference type="PROSITE" id="PS51321"/>
    </source>
</evidence>
<dbReference type="SMART" id="SM00510">
    <property type="entry name" value="TFS2M"/>
    <property type="match status" value="1"/>
</dbReference>
<keyword evidence="6" id="KW-0862">Zinc</keyword>
<dbReference type="Gene3D" id="1.10.472.30">
    <property type="entry name" value="Transcription elongation factor S-II, central domain"/>
    <property type="match status" value="1"/>
</dbReference>